<accession>A0A1M5LTK5</accession>
<dbReference type="RefSeq" id="WP_073068655.1">
    <property type="nucleotide sequence ID" value="NZ_FQUS01000044.1"/>
</dbReference>
<proteinExistence type="predicted"/>
<dbReference type="PANTHER" id="PTHR42957">
    <property type="entry name" value="HELICASE MJ1565-RELATED"/>
    <property type="match status" value="1"/>
</dbReference>
<dbReference type="Gene3D" id="3.40.50.300">
    <property type="entry name" value="P-loop containing nucleotide triphosphate hydrolases"/>
    <property type="match status" value="2"/>
</dbReference>
<dbReference type="EMBL" id="FQUS01000044">
    <property type="protein sequence ID" value="SHG67703.1"/>
    <property type="molecule type" value="Genomic_DNA"/>
</dbReference>
<evidence type="ECO:0000259" key="1">
    <source>
        <dbReference type="Pfam" id="PF01935"/>
    </source>
</evidence>
<evidence type="ECO:0000313" key="2">
    <source>
        <dbReference type="EMBL" id="SHG67703.1"/>
    </source>
</evidence>
<dbReference type="Pfam" id="PF01935">
    <property type="entry name" value="DUF87"/>
    <property type="match status" value="1"/>
</dbReference>
<dbReference type="InterPro" id="IPR008571">
    <property type="entry name" value="HerA-like"/>
</dbReference>
<dbReference type="PANTHER" id="PTHR42957:SF1">
    <property type="entry name" value="HELICASE MJ1565-RELATED"/>
    <property type="match status" value="1"/>
</dbReference>
<dbReference type="OrthoDB" id="9806951at2"/>
<sequence length="502" mass="57278">MSFKIGKIYKINNKYIEVIHNDDIFSRPISTGNGLNIIGSLNSYVSIPLFNSLEGIGIIFEQYEPKKDSQELFESNEQKDVVVSKIRLIGTYNPFKKKFEKGLDYQPALGAEVFSLKEETLETIYQSIIGKDEPELKIGTDLNYQNISVKANPNTLLGKHFSIFGNTGTGKSCTVSSILQSIYLERGRLQNSSETSLKTIIIDSNDEYSEVLNGLNEDKIEKISVEDLRISHKNLTFYELTQLLEEDSPNVLHYLRSAILELKSTDNVDEQVYYDFAELPGEIISEIELQNNQNQWNFIKGYCGHLINRIEGFLSDSRYDCVFSTDENSIINFLRSDKQLLILSVQTANDVLAIIAYQICKTIYSYKRNNQTEDNLLLVLEEAHRYISEDNNDVINNYYVEKVAREGRKYGVNICVATQRPSDVSHTVISQCNSLIVHKLTNYRDLEFIRNTIEYEDRNQIDLISGLKQQEALVLGDAFMFSSIARISDADPIPKAETPKIF</sequence>
<dbReference type="InterPro" id="IPR027417">
    <property type="entry name" value="P-loop_NTPase"/>
</dbReference>
<name>A0A1M5LTK5_9BACT</name>
<dbReference type="AlphaFoldDB" id="A0A1M5LTK5"/>
<reference evidence="2 3" key="1">
    <citation type="submission" date="2016-11" db="EMBL/GenBank/DDBJ databases">
        <authorList>
            <person name="Jaros S."/>
            <person name="Januszkiewicz K."/>
            <person name="Wedrychowicz H."/>
        </authorList>
    </citation>
    <scope>NUCLEOTIDE SEQUENCE [LARGE SCALE GENOMIC DNA]</scope>
    <source>
        <strain evidence="2 3">DSM 21986</strain>
    </source>
</reference>
<keyword evidence="3" id="KW-1185">Reference proteome</keyword>
<dbReference type="InterPro" id="IPR002789">
    <property type="entry name" value="HerA_central"/>
</dbReference>
<dbReference type="Proteomes" id="UP000184041">
    <property type="component" value="Unassembled WGS sequence"/>
</dbReference>
<feature type="domain" description="Helicase HerA central" evidence="1">
    <location>
        <begin position="137"/>
        <end position="361"/>
    </location>
</feature>
<organism evidence="2 3">
    <name type="scientific">Fodinibius roseus</name>
    <dbReference type="NCBI Taxonomy" id="1194090"/>
    <lineage>
        <taxon>Bacteria</taxon>
        <taxon>Pseudomonadati</taxon>
        <taxon>Balneolota</taxon>
        <taxon>Balneolia</taxon>
        <taxon>Balneolales</taxon>
        <taxon>Balneolaceae</taxon>
        <taxon>Fodinibius</taxon>
    </lineage>
</organism>
<dbReference type="SUPFAM" id="SSF52540">
    <property type="entry name" value="P-loop containing nucleoside triphosphate hydrolases"/>
    <property type="match status" value="1"/>
</dbReference>
<protein>
    <recommendedName>
        <fullName evidence="1">Helicase HerA central domain-containing protein</fullName>
    </recommendedName>
</protein>
<evidence type="ECO:0000313" key="3">
    <source>
        <dbReference type="Proteomes" id="UP000184041"/>
    </source>
</evidence>
<gene>
    <name evidence="2" type="ORF">SAMN05443144_1449</name>
</gene>